<dbReference type="InterPro" id="IPR035439">
    <property type="entry name" value="UPF0145_dom_sf"/>
</dbReference>
<protein>
    <submittedName>
        <fullName evidence="1">Uncharacterized protein</fullName>
    </submittedName>
</protein>
<comment type="caution">
    <text evidence="1">The sequence shown here is derived from an EMBL/GenBank/DDBJ whole genome shotgun (WGS) entry which is preliminary data.</text>
</comment>
<dbReference type="EMBL" id="JAQQWK010000001">
    <property type="protein sequence ID" value="KAK8055227.1"/>
    <property type="molecule type" value="Genomic_DNA"/>
</dbReference>
<evidence type="ECO:0000313" key="1">
    <source>
        <dbReference type="EMBL" id="KAK8055227.1"/>
    </source>
</evidence>
<keyword evidence="2" id="KW-1185">Reference proteome</keyword>
<dbReference type="Proteomes" id="UP001444661">
    <property type="component" value="Unassembled WGS sequence"/>
</dbReference>
<dbReference type="SUPFAM" id="SSF117782">
    <property type="entry name" value="YbjQ-like"/>
    <property type="match status" value="1"/>
</dbReference>
<organism evidence="1 2">
    <name type="scientific">Apiospora rasikravindrae</name>
    <dbReference type="NCBI Taxonomy" id="990691"/>
    <lineage>
        <taxon>Eukaryota</taxon>
        <taxon>Fungi</taxon>
        <taxon>Dikarya</taxon>
        <taxon>Ascomycota</taxon>
        <taxon>Pezizomycotina</taxon>
        <taxon>Sordariomycetes</taxon>
        <taxon>Xylariomycetidae</taxon>
        <taxon>Amphisphaeriales</taxon>
        <taxon>Apiosporaceae</taxon>
        <taxon>Apiospora</taxon>
    </lineage>
</organism>
<name>A0ABR1U8L9_9PEZI</name>
<gene>
    <name evidence="1" type="ORF">PG993_000454</name>
</gene>
<evidence type="ECO:0000313" key="2">
    <source>
        <dbReference type="Proteomes" id="UP001444661"/>
    </source>
</evidence>
<proteinExistence type="predicted"/>
<reference evidence="1 2" key="1">
    <citation type="submission" date="2023-01" db="EMBL/GenBank/DDBJ databases">
        <title>Analysis of 21 Apiospora genomes using comparative genomics revels a genus with tremendous synthesis potential of carbohydrate active enzymes and secondary metabolites.</title>
        <authorList>
            <person name="Sorensen T."/>
        </authorList>
    </citation>
    <scope>NUCLEOTIDE SEQUENCE [LARGE SCALE GENOMIC DNA]</scope>
    <source>
        <strain evidence="1 2">CBS 33761</strain>
    </source>
</reference>
<accession>A0ABR1U8L9</accession>
<sequence>MPSKKDKYLPTLVNIDDLKAGLRCLPEADDVMTTTTSDLPGYKITRILGAIYADSWGYRPGGPFLPGSTLQRYRYSTYNMSLSRLIAETRARGGNAILRVRRDDWSLTGTAVIAEKL</sequence>